<reference evidence="2 3" key="1">
    <citation type="submission" date="2017-06" db="EMBL/GenBank/DDBJ databases">
        <authorList>
            <person name="Kim H.J."/>
            <person name="Triplett B.A."/>
        </authorList>
    </citation>
    <scope>NUCLEOTIDE SEQUENCE [LARGE SCALE GENOMIC DNA]</scope>
    <source>
        <strain evidence="2 3">CGMCC 4.5593</strain>
    </source>
</reference>
<feature type="compositionally biased region" description="Basic and acidic residues" evidence="1">
    <location>
        <begin position="198"/>
        <end position="209"/>
    </location>
</feature>
<dbReference type="Gene3D" id="3.40.50.300">
    <property type="entry name" value="P-loop containing nucleotide triphosphate hydrolases"/>
    <property type="match status" value="1"/>
</dbReference>
<dbReference type="SUPFAM" id="SSF52540">
    <property type="entry name" value="P-loop containing nucleoside triphosphate hydrolases"/>
    <property type="match status" value="1"/>
</dbReference>
<accession>A0A239NLQ5</accession>
<sequence length="209" mass="21838">MGLSTLLVAGPPASGKTVLGAALARRLGATLLDQDALTGPLTSVIADLLGTDELDNARLAEATRSARYETLYAAAIDNLAAGNPVVLVAPFTAERRDPDAWQRVADRLAAAGGGPVLVWLRVTPELVRARMSARAADRDREKLADLAAFLDRVDLGPPAARHLAVNAAAPTADQVRAVLDGLAAPSDPTRDPSPTRSHHSDPRPGSRRA</sequence>
<evidence type="ECO:0000313" key="3">
    <source>
        <dbReference type="Proteomes" id="UP000198362"/>
    </source>
</evidence>
<dbReference type="GO" id="GO:0016301">
    <property type="term" value="F:kinase activity"/>
    <property type="evidence" value="ECO:0007669"/>
    <property type="project" value="UniProtKB-KW"/>
</dbReference>
<organism evidence="2 3">
    <name type="scientific">Asanoa hainanensis</name>
    <dbReference type="NCBI Taxonomy" id="560556"/>
    <lineage>
        <taxon>Bacteria</taxon>
        <taxon>Bacillati</taxon>
        <taxon>Actinomycetota</taxon>
        <taxon>Actinomycetes</taxon>
        <taxon>Micromonosporales</taxon>
        <taxon>Micromonosporaceae</taxon>
        <taxon>Asanoa</taxon>
    </lineage>
</organism>
<dbReference type="RefSeq" id="WP_179266317.1">
    <property type="nucleotide sequence ID" value="NZ_FZPH01000009.1"/>
</dbReference>
<keyword evidence="2" id="KW-0808">Transferase</keyword>
<name>A0A239NLQ5_9ACTN</name>
<dbReference type="Pfam" id="PF13671">
    <property type="entry name" value="AAA_33"/>
    <property type="match status" value="1"/>
</dbReference>
<protein>
    <submittedName>
        <fullName evidence="2">Predicted kinase</fullName>
    </submittedName>
</protein>
<keyword evidence="3" id="KW-1185">Reference proteome</keyword>
<evidence type="ECO:0000256" key="1">
    <source>
        <dbReference type="SAM" id="MobiDB-lite"/>
    </source>
</evidence>
<proteinExistence type="predicted"/>
<dbReference type="AlphaFoldDB" id="A0A239NLQ5"/>
<dbReference type="InterPro" id="IPR027417">
    <property type="entry name" value="P-loop_NTPase"/>
</dbReference>
<feature type="region of interest" description="Disordered" evidence="1">
    <location>
        <begin position="179"/>
        <end position="209"/>
    </location>
</feature>
<gene>
    <name evidence="2" type="ORF">SAMN05421812_109199</name>
</gene>
<dbReference type="EMBL" id="FZPH01000009">
    <property type="protein sequence ID" value="SNT55288.1"/>
    <property type="molecule type" value="Genomic_DNA"/>
</dbReference>
<keyword evidence="2" id="KW-0418">Kinase</keyword>
<dbReference type="Proteomes" id="UP000198362">
    <property type="component" value="Unassembled WGS sequence"/>
</dbReference>
<evidence type="ECO:0000313" key="2">
    <source>
        <dbReference type="EMBL" id="SNT55288.1"/>
    </source>
</evidence>